<organism evidence="1 2">
    <name type="scientific">Acrobeloides nanus</name>
    <dbReference type="NCBI Taxonomy" id="290746"/>
    <lineage>
        <taxon>Eukaryota</taxon>
        <taxon>Metazoa</taxon>
        <taxon>Ecdysozoa</taxon>
        <taxon>Nematoda</taxon>
        <taxon>Chromadorea</taxon>
        <taxon>Rhabditida</taxon>
        <taxon>Tylenchina</taxon>
        <taxon>Cephalobomorpha</taxon>
        <taxon>Cephaloboidea</taxon>
        <taxon>Cephalobidae</taxon>
        <taxon>Acrobeloides</taxon>
    </lineage>
</organism>
<accession>A0A914DW32</accession>
<keyword evidence="1" id="KW-1185">Reference proteome</keyword>
<protein>
    <submittedName>
        <fullName evidence="2">Dynein light chain</fullName>
    </submittedName>
</protein>
<name>A0A914DW32_9BILA</name>
<proteinExistence type="predicted"/>
<evidence type="ECO:0000313" key="2">
    <source>
        <dbReference type="WBParaSite" id="ACRNAN_scaffold4231.g14824.t1"/>
    </source>
</evidence>
<dbReference type="Gene3D" id="3.30.740.10">
    <property type="entry name" value="Protein Inhibitor Of Neuronal Nitric Oxide Synthase"/>
    <property type="match status" value="1"/>
</dbReference>
<dbReference type="GO" id="GO:0030286">
    <property type="term" value="C:dynein complex"/>
    <property type="evidence" value="ECO:0007669"/>
    <property type="project" value="InterPro"/>
</dbReference>
<dbReference type="InterPro" id="IPR037177">
    <property type="entry name" value="DLC_sf"/>
</dbReference>
<evidence type="ECO:0000313" key="1">
    <source>
        <dbReference type="Proteomes" id="UP000887540"/>
    </source>
</evidence>
<dbReference type="WBParaSite" id="ACRNAN_scaffold4231.g14824.t1">
    <property type="protein sequence ID" value="ACRNAN_scaffold4231.g14824.t1"/>
    <property type="gene ID" value="ACRNAN_scaffold4231.g14824"/>
</dbReference>
<dbReference type="AlphaFoldDB" id="A0A914DW32"/>
<dbReference type="Proteomes" id="UP000887540">
    <property type="component" value="Unplaced"/>
</dbReference>
<reference evidence="2" key="1">
    <citation type="submission" date="2022-11" db="UniProtKB">
        <authorList>
            <consortium name="WormBaseParasite"/>
        </authorList>
    </citation>
    <scope>IDENTIFICATION</scope>
</reference>
<sequence length="79" mass="9289">MTDNVLSWLQHALSTKTTYDNTVRERHGICTYIKDRLKSYYSSNGDWNCHMGELGSSYTYGSYYIQFDIDDDIILIYNN</sequence>
<dbReference type="GO" id="GO:0007017">
    <property type="term" value="P:microtubule-based process"/>
    <property type="evidence" value="ECO:0007669"/>
    <property type="project" value="InterPro"/>
</dbReference>